<dbReference type="RefSeq" id="WP_110941954.1">
    <property type="nucleotide sequence ID" value="NZ_FQZV01000042.1"/>
</dbReference>
<sequence length="180" mass="20497">MRNYVRYTLLALAILFVFASIPTKALNLGSFIRNNIFTDGIDDTTSGGEPVSMQQLKAQVDFFKQALDEFGAISPMQAAQLWAKSRETRNGVYQYAVACPNLKQVIERKWGKADENFWIIGGSSPWVQKYEITHIKKINSNTYELTIKYYWATSAGDSDPSYDILTIGRENNYWCVQAVR</sequence>
<organism evidence="1 2">
    <name type="scientific">Geosporobacter subterraneus DSM 17957</name>
    <dbReference type="NCBI Taxonomy" id="1121919"/>
    <lineage>
        <taxon>Bacteria</taxon>
        <taxon>Bacillati</taxon>
        <taxon>Bacillota</taxon>
        <taxon>Clostridia</taxon>
        <taxon>Peptostreptococcales</taxon>
        <taxon>Thermotaleaceae</taxon>
        <taxon>Geosporobacter</taxon>
    </lineage>
</organism>
<dbReference type="AlphaFoldDB" id="A0A1M6M8K7"/>
<evidence type="ECO:0000313" key="2">
    <source>
        <dbReference type="Proteomes" id="UP000184536"/>
    </source>
</evidence>
<dbReference type="OrthoDB" id="1803673at2"/>
<dbReference type="STRING" id="1121919.SAMN02745975_02902"/>
<dbReference type="Proteomes" id="UP000184536">
    <property type="component" value="Unassembled WGS sequence"/>
</dbReference>
<evidence type="ECO:0000313" key="1">
    <source>
        <dbReference type="EMBL" id="SHJ79764.1"/>
    </source>
</evidence>
<proteinExistence type="predicted"/>
<accession>A0A1M6M8K7</accession>
<keyword evidence="2" id="KW-1185">Reference proteome</keyword>
<name>A0A1M6M8K7_9FIRM</name>
<gene>
    <name evidence="1" type="ORF">SAMN02745975_02902</name>
</gene>
<reference evidence="2" key="1">
    <citation type="submission" date="2016-11" db="EMBL/GenBank/DDBJ databases">
        <authorList>
            <person name="Varghese N."/>
            <person name="Submissions S."/>
        </authorList>
    </citation>
    <scope>NUCLEOTIDE SEQUENCE [LARGE SCALE GENOMIC DNA]</scope>
    <source>
        <strain evidence="2">DSM 17957</strain>
    </source>
</reference>
<dbReference type="EMBL" id="FQZV01000042">
    <property type="protein sequence ID" value="SHJ79764.1"/>
    <property type="molecule type" value="Genomic_DNA"/>
</dbReference>
<protein>
    <submittedName>
        <fullName evidence="1">Uncharacterized protein</fullName>
    </submittedName>
</protein>